<organism evidence="8 9">
    <name type="scientific">Kushneria marisflavi</name>
    <dbReference type="NCBI Taxonomy" id="157779"/>
    <lineage>
        <taxon>Bacteria</taxon>
        <taxon>Pseudomonadati</taxon>
        <taxon>Pseudomonadota</taxon>
        <taxon>Gammaproteobacteria</taxon>
        <taxon>Oceanospirillales</taxon>
        <taxon>Halomonadaceae</taxon>
        <taxon>Kushneria</taxon>
    </lineage>
</organism>
<protein>
    <recommendedName>
        <fullName evidence="4">HTH-type transcriptional repressor AllR</fullName>
    </recommendedName>
    <alternativeName>
        <fullName evidence="5">Negative regulator of allantoin and glyoxylate utilization operons</fullName>
    </alternativeName>
</protein>
<dbReference type="OrthoDB" id="9807558at2"/>
<dbReference type="InterPro" id="IPR050707">
    <property type="entry name" value="HTH_MetabolicPath_Reg"/>
</dbReference>
<dbReference type="PANTHER" id="PTHR30136">
    <property type="entry name" value="HELIX-TURN-HELIX TRANSCRIPTIONAL REGULATOR, ICLR FAMILY"/>
    <property type="match status" value="1"/>
</dbReference>
<dbReference type="SUPFAM" id="SSF55781">
    <property type="entry name" value="GAF domain-like"/>
    <property type="match status" value="1"/>
</dbReference>
<proteinExistence type="predicted"/>
<keyword evidence="2" id="KW-0238">DNA-binding</keyword>
<evidence type="ECO:0000256" key="4">
    <source>
        <dbReference type="ARBA" id="ARBA00040379"/>
    </source>
</evidence>
<evidence type="ECO:0000259" key="7">
    <source>
        <dbReference type="PROSITE" id="PS51078"/>
    </source>
</evidence>
<dbReference type="SMART" id="SM00346">
    <property type="entry name" value="HTH_ICLR"/>
    <property type="match status" value="1"/>
</dbReference>
<dbReference type="EMBL" id="CP021358">
    <property type="protein sequence ID" value="ART63064.1"/>
    <property type="molecule type" value="Genomic_DNA"/>
</dbReference>
<dbReference type="PROSITE" id="PS51078">
    <property type="entry name" value="ICLR_ED"/>
    <property type="match status" value="1"/>
</dbReference>
<keyword evidence="3" id="KW-0804">Transcription</keyword>
<keyword evidence="9" id="KW-1185">Reference proteome</keyword>
<name>A0A240UNJ8_9GAMM</name>
<sequence length="250" mass="27837">MKSLLKSLEILEAVAEHQPVSVGELAKRLALPKSTVQRVLLTFHEAGWLRQRRGDMTRWEIGSRVLGVRPPELNGGRLYAAAREPMRALRDATNETVHLSIPDGINNVVLIDRADCDQNVRTFSPLGDAAPFHATANGMAIMAWLEPSEIEAIIARGLPGFTEHTITRADRLREELRAVRERGYSLNLSHYRPAICAIGAAILDAERRPVGSVCISMPQSRYQPEKLAQWGRQVAEAAHRISMQQPFDPI</sequence>
<dbReference type="GO" id="GO:0045892">
    <property type="term" value="P:negative regulation of DNA-templated transcription"/>
    <property type="evidence" value="ECO:0007669"/>
    <property type="project" value="TreeGrafter"/>
</dbReference>
<dbReference type="Pfam" id="PF09339">
    <property type="entry name" value="HTH_IclR"/>
    <property type="match status" value="1"/>
</dbReference>
<feature type="domain" description="IclR-ED" evidence="7">
    <location>
        <begin position="64"/>
        <end position="247"/>
    </location>
</feature>
<reference evidence="8 9" key="1">
    <citation type="submission" date="2017-05" db="EMBL/GenBank/DDBJ databases">
        <authorList>
            <person name="Song R."/>
            <person name="Chenine A.L."/>
            <person name="Ruprecht R.M."/>
        </authorList>
    </citation>
    <scope>NUCLEOTIDE SEQUENCE [LARGE SCALE GENOMIC DNA]</scope>
    <source>
        <strain evidence="8">SW32</strain>
    </source>
</reference>
<dbReference type="InterPro" id="IPR005471">
    <property type="entry name" value="Tscrpt_reg_IclR_N"/>
</dbReference>
<dbReference type="Gene3D" id="3.30.450.40">
    <property type="match status" value="1"/>
</dbReference>
<evidence type="ECO:0000256" key="2">
    <source>
        <dbReference type="ARBA" id="ARBA00023125"/>
    </source>
</evidence>
<dbReference type="PROSITE" id="PS51077">
    <property type="entry name" value="HTH_ICLR"/>
    <property type="match status" value="1"/>
</dbReference>
<evidence type="ECO:0000256" key="5">
    <source>
        <dbReference type="ARBA" id="ARBA00042627"/>
    </source>
</evidence>
<dbReference type="InterPro" id="IPR036390">
    <property type="entry name" value="WH_DNA-bd_sf"/>
</dbReference>
<dbReference type="Pfam" id="PF01614">
    <property type="entry name" value="IclR_C"/>
    <property type="match status" value="1"/>
</dbReference>
<keyword evidence="1" id="KW-0805">Transcription regulation</keyword>
<dbReference type="InterPro" id="IPR036388">
    <property type="entry name" value="WH-like_DNA-bd_sf"/>
</dbReference>
<dbReference type="InterPro" id="IPR029016">
    <property type="entry name" value="GAF-like_dom_sf"/>
</dbReference>
<dbReference type="AlphaFoldDB" id="A0A240UNJ8"/>
<dbReference type="PANTHER" id="PTHR30136:SF24">
    <property type="entry name" value="HTH-TYPE TRANSCRIPTIONAL REPRESSOR ALLR"/>
    <property type="match status" value="1"/>
</dbReference>
<evidence type="ECO:0000256" key="1">
    <source>
        <dbReference type="ARBA" id="ARBA00023015"/>
    </source>
</evidence>
<feature type="domain" description="HTH iclR-type" evidence="6">
    <location>
        <begin position="1"/>
        <end position="63"/>
    </location>
</feature>
<dbReference type="Gene3D" id="1.10.10.10">
    <property type="entry name" value="Winged helix-like DNA-binding domain superfamily/Winged helix DNA-binding domain"/>
    <property type="match status" value="1"/>
</dbReference>
<accession>A0A240UNJ8</accession>
<gene>
    <name evidence="8" type="ORF">B9H00_08370</name>
</gene>
<dbReference type="KEGG" id="kma:B9H00_08370"/>
<dbReference type="SUPFAM" id="SSF46785">
    <property type="entry name" value="Winged helix' DNA-binding domain"/>
    <property type="match status" value="1"/>
</dbReference>
<evidence type="ECO:0000313" key="8">
    <source>
        <dbReference type="EMBL" id="ART63064.1"/>
    </source>
</evidence>
<dbReference type="Proteomes" id="UP000194457">
    <property type="component" value="Chromosome"/>
</dbReference>
<evidence type="ECO:0000256" key="3">
    <source>
        <dbReference type="ARBA" id="ARBA00023163"/>
    </source>
</evidence>
<evidence type="ECO:0000259" key="6">
    <source>
        <dbReference type="PROSITE" id="PS51077"/>
    </source>
</evidence>
<evidence type="ECO:0000313" key="9">
    <source>
        <dbReference type="Proteomes" id="UP000194457"/>
    </source>
</evidence>
<dbReference type="GO" id="GO:0003700">
    <property type="term" value="F:DNA-binding transcription factor activity"/>
    <property type="evidence" value="ECO:0007669"/>
    <property type="project" value="TreeGrafter"/>
</dbReference>
<dbReference type="InterPro" id="IPR014757">
    <property type="entry name" value="Tscrpt_reg_IclR_C"/>
</dbReference>
<dbReference type="GO" id="GO:0003677">
    <property type="term" value="F:DNA binding"/>
    <property type="evidence" value="ECO:0007669"/>
    <property type="project" value="UniProtKB-KW"/>
</dbReference>